<organism evidence="6">
    <name type="scientific">seawater metagenome</name>
    <dbReference type="NCBI Taxonomy" id="1561972"/>
    <lineage>
        <taxon>unclassified sequences</taxon>
        <taxon>metagenomes</taxon>
        <taxon>ecological metagenomes</taxon>
    </lineage>
</organism>
<dbReference type="EMBL" id="CABVLZ010000004">
    <property type="protein sequence ID" value="VVU95386.1"/>
    <property type="molecule type" value="Genomic_DNA"/>
</dbReference>
<dbReference type="GO" id="GO:0000287">
    <property type="term" value="F:magnesium ion binding"/>
    <property type="evidence" value="ECO:0007669"/>
    <property type="project" value="InterPro"/>
</dbReference>
<evidence type="ECO:0000313" key="6">
    <source>
        <dbReference type="EMBL" id="VVU95386.1"/>
    </source>
</evidence>
<dbReference type="GO" id="GO:0005737">
    <property type="term" value="C:cytoplasm"/>
    <property type="evidence" value="ECO:0007669"/>
    <property type="project" value="InterPro"/>
</dbReference>
<dbReference type="EC" id="3.6.1.1" evidence="2"/>
<evidence type="ECO:0000256" key="3">
    <source>
        <dbReference type="ARBA" id="ARBA00022723"/>
    </source>
</evidence>
<keyword evidence="3" id="KW-0479">Metal-binding</keyword>
<reference evidence="6" key="1">
    <citation type="submission" date="2019-09" db="EMBL/GenBank/DDBJ databases">
        <authorList>
            <person name="Needham M D."/>
        </authorList>
    </citation>
    <scope>NUCLEOTIDE SEQUENCE</scope>
</reference>
<dbReference type="SUPFAM" id="SSF50324">
    <property type="entry name" value="Inorganic pyrophosphatase"/>
    <property type="match status" value="1"/>
</dbReference>
<accession>A0A5E8CJN1</accession>
<dbReference type="PROSITE" id="PS00387">
    <property type="entry name" value="PPASE"/>
    <property type="match status" value="1"/>
</dbReference>
<name>A0A5E8CJN1_9ZZZZ</name>
<evidence type="ECO:0000256" key="4">
    <source>
        <dbReference type="ARBA" id="ARBA00022801"/>
    </source>
</evidence>
<dbReference type="GO" id="GO:0004427">
    <property type="term" value="F:inorganic diphosphate phosphatase activity"/>
    <property type="evidence" value="ECO:0007669"/>
    <property type="project" value="UniProtKB-EC"/>
</dbReference>
<keyword evidence="4" id="KW-0378">Hydrolase</keyword>
<evidence type="ECO:0000256" key="5">
    <source>
        <dbReference type="ARBA" id="ARBA00022842"/>
    </source>
</evidence>
<gene>
    <name evidence="6" type="ORF">CPAV1605_1137</name>
</gene>
<dbReference type="Gene3D" id="3.90.80.10">
    <property type="entry name" value="Inorganic pyrophosphatase"/>
    <property type="match status" value="1"/>
</dbReference>
<dbReference type="AlphaFoldDB" id="A0A5E8CJN1"/>
<keyword evidence="5" id="KW-0460">Magnesium</keyword>
<evidence type="ECO:0000256" key="1">
    <source>
        <dbReference type="ARBA" id="ARBA00001946"/>
    </source>
</evidence>
<dbReference type="PANTHER" id="PTHR10286">
    <property type="entry name" value="INORGANIC PYROPHOSPHATASE"/>
    <property type="match status" value="1"/>
</dbReference>
<dbReference type="CDD" id="cd00412">
    <property type="entry name" value="pyrophosphatase"/>
    <property type="match status" value="1"/>
</dbReference>
<sequence>MFKSYPVNIVKQGKNKSFKIYFKVKNKLISPWHDIPLYNSNNTLNFICEIPKWTRAKMEINKELDYNPIKQDISNGKLREYKWGDMMFNYGAFPQTWENPDIVDNNTKKKGDDDPLDAIEIGSLQLKTGQVIQVKVICILGMIDENETDWKVIVINTKDPLAKKINNITTLKKYQPGILDAIRTWLRNYKTSEGKSKNKFAFKGEYKNKTFANKIIKETHNEWLNKFN</sequence>
<dbReference type="InterPro" id="IPR008162">
    <property type="entry name" value="Pyrophosphatase"/>
</dbReference>
<proteinExistence type="predicted"/>
<dbReference type="GO" id="GO:0006796">
    <property type="term" value="P:phosphate-containing compound metabolic process"/>
    <property type="evidence" value="ECO:0007669"/>
    <property type="project" value="InterPro"/>
</dbReference>
<comment type="cofactor">
    <cofactor evidence="1">
        <name>Mg(2+)</name>
        <dbReference type="ChEBI" id="CHEBI:18420"/>
    </cofactor>
</comment>
<protein>
    <recommendedName>
        <fullName evidence="2">inorganic diphosphatase</fullName>
        <ecNumber evidence="2">3.6.1.1</ecNumber>
    </recommendedName>
</protein>
<dbReference type="InterPro" id="IPR036649">
    <property type="entry name" value="Pyrophosphatase_sf"/>
</dbReference>
<dbReference type="Pfam" id="PF00719">
    <property type="entry name" value="Pyrophosphatase"/>
    <property type="match status" value="1"/>
</dbReference>
<evidence type="ECO:0000256" key="2">
    <source>
        <dbReference type="ARBA" id="ARBA00012146"/>
    </source>
</evidence>